<dbReference type="InterPro" id="IPR055414">
    <property type="entry name" value="LRR_R13L4/SHOC2-like"/>
</dbReference>
<dbReference type="CDD" id="cd14798">
    <property type="entry name" value="RX-CC_like"/>
    <property type="match status" value="1"/>
</dbReference>
<dbReference type="PRINTS" id="PR00364">
    <property type="entry name" value="DISEASERSIST"/>
</dbReference>
<evidence type="ECO:0000256" key="1">
    <source>
        <dbReference type="ARBA" id="ARBA00022737"/>
    </source>
</evidence>
<comment type="caution">
    <text evidence="9">The sequence shown here is derived from an EMBL/GenBank/DDBJ whole genome shotgun (WGS) entry which is preliminary data.</text>
</comment>
<dbReference type="SUPFAM" id="SSF52540">
    <property type="entry name" value="P-loop containing nucleoside triphosphate hydrolases"/>
    <property type="match status" value="1"/>
</dbReference>
<organism evidence="9 10">
    <name type="scientific">Parasponia andersonii</name>
    <name type="common">Sponia andersonii</name>
    <dbReference type="NCBI Taxonomy" id="3476"/>
    <lineage>
        <taxon>Eukaryota</taxon>
        <taxon>Viridiplantae</taxon>
        <taxon>Streptophyta</taxon>
        <taxon>Embryophyta</taxon>
        <taxon>Tracheophyta</taxon>
        <taxon>Spermatophyta</taxon>
        <taxon>Magnoliopsida</taxon>
        <taxon>eudicotyledons</taxon>
        <taxon>Gunneridae</taxon>
        <taxon>Pentapetalae</taxon>
        <taxon>rosids</taxon>
        <taxon>fabids</taxon>
        <taxon>Rosales</taxon>
        <taxon>Cannabaceae</taxon>
        <taxon>Parasponia</taxon>
    </lineage>
</organism>
<evidence type="ECO:0000256" key="2">
    <source>
        <dbReference type="ARBA" id="ARBA00022741"/>
    </source>
</evidence>
<reference evidence="10" key="1">
    <citation type="submission" date="2016-06" db="EMBL/GenBank/DDBJ databases">
        <title>Parallel loss of symbiosis genes in relatives of nitrogen-fixing non-legume Parasponia.</title>
        <authorList>
            <person name="Van Velzen R."/>
            <person name="Holmer R."/>
            <person name="Bu F."/>
            <person name="Rutten L."/>
            <person name="Van Zeijl A."/>
            <person name="Liu W."/>
            <person name="Santuari L."/>
            <person name="Cao Q."/>
            <person name="Sharma T."/>
            <person name="Shen D."/>
            <person name="Roswanjaya Y."/>
            <person name="Wardhani T."/>
            <person name="Kalhor M.S."/>
            <person name="Jansen J."/>
            <person name="Van den Hoogen J."/>
            <person name="Gungor B."/>
            <person name="Hartog M."/>
            <person name="Hontelez J."/>
            <person name="Verver J."/>
            <person name="Yang W.-C."/>
            <person name="Schijlen E."/>
            <person name="Repin R."/>
            <person name="Schilthuizen M."/>
            <person name="Schranz E."/>
            <person name="Heidstra R."/>
            <person name="Miyata K."/>
            <person name="Fedorova E."/>
            <person name="Kohlen W."/>
            <person name="Bisseling T."/>
            <person name="Smit S."/>
            <person name="Geurts R."/>
        </authorList>
    </citation>
    <scope>NUCLEOTIDE SEQUENCE [LARGE SCALE GENOMIC DNA]</scope>
    <source>
        <strain evidence="10">cv. WU1-14</strain>
    </source>
</reference>
<dbReference type="Gene3D" id="1.20.5.4130">
    <property type="match status" value="1"/>
</dbReference>
<evidence type="ECO:0000259" key="5">
    <source>
        <dbReference type="Pfam" id="PF00931"/>
    </source>
</evidence>
<name>A0A2P5BYN9_PARAD</name>
<evidence type="ECO:0000259" key="6">
    <source>
        <dbReference type="Pfam" id="PF18052"/>
    </source>
</evidence>
<dbReference type="GO" id="GO:0051707">
    <property type="term" value="P:response to other organism"/>
    <property type="evidence" value="ECO:0007669"/>
    <property type="project" value="UniProtKB-ARBA"/>
</dbReference>
<dbReference type="Gene3D" id="1.10.8.430">
    <property type="entry name" value="Helical domain of apoptotic protease-activating factors"/>
    <property type="match status" value="1"/>
</dbReference>
<dbReference type="InterPro" id="IPR032675">
    <property type="entry name" value="LRR_dom_sf"/>
</dbReference>
<protein>
    <submittedName>
        <fullName evidence="9">NB-ARC domain, LRR domain containing protein</fullName>
    </submittedName>
</protein>
<dbReference type="InterPro" id="IPR042197">
    <property type="entry name" value="Apaf_helical"/>
</dbReference>
<feature type="domain" description="Disease resistance R13L4/SHOC-2-like LRR" evidence="8">
    <location>
        <begin position="595"/>
        <end position="836"/>
    </location>
</feature>
<sequence length="842" mass="95711">MADLAFIIAGNVVEKLGSLALEEITLPRSTKDDVQKLKEIMSSLKGVLPDAEKKLEHDEHLRIWLRRLGDVLHDAEDILDEFEGEVLRSQVVKEHGTFGSKVHRFFSHSNSLAFRFSFAPQIRKIRQKLDEIAKEGTKFQLYSSQLCQDQSNDHLRQGTTQITRSFEVIGRESDKETIIDMLMKQDNNSRHVTVIPIVGQGGLGKSTLANLIYNDERVVAQFGFRLFITCMPLDFEVTKVIVSEILKCAIDAVYNENFSKDQSLEKVEDFSNWSIEQVLLFLRITLYNKKCLFILDDVCDNRSKWIELRDLLSQVGSEGSKIIVTTDNTSVASMIGTTAPYKLENLSEDDSFLIFLKCAFGDEKLAEQFPELRDIGRQIVKKCKGIPLAVKIIGSSLYSKTDESEWVFVRDNEIWGLEGEHSHTSRALRLSYTTMPSYLKPCFAYCSLFPKGDRLHSLGLICTWMALGILQSPNSTQRMEFEKIGELHFKDLCVRSFFQHVDGTEEFYAVTHFCEMHDLIRDLALSISQHECSTVNSSLNTVSESARYLTVYLNDGRGQSILTMLQKSKNLRSMHLRYHELDEKPNIDESFLSTCISRFKYLRVFDLSSIFCEVLPSSIGTLRHLRYLNLFGNKKIKKLPSSICKLQSLQTLILAQCNELEELPRNIRNLVSLRTLWLTTKQTCLPENGVGRLCSLRFLIIGQCQNLKSLPHDLRYCTTLRNLIVGDCKQLELASRPSTEVVQNSTLQTLAIDGLPKTTALPNWLQGAAETLQVVEFENCPKLATLPGWMPMPNLTSLVIKNCPALPCLPQGILQRLTSLTKLKIEECEALEERFKLEVGED</sequence>
<proteinExistence type="predicted"/>
<dbReference type="Gene3D" id="1.10.10.10">
    <property type="entry name" value="Winged helix-like DNA-binding domain superfamily/Winged helix DNA-binding domain"/>
    <property type="match status" value="1"/>
</dbReference>
<dbReference type="InterPro" id="IPR036388">
    <property type="entry name" value="WH-like_DNA-bd_sf"/>
</dbReference>
<dbReference type="AlphaFoldDB" id="A0A2P5BYN9"/>
<dbReference type="Pfam" id="PF00931">
    <property type="entry name" value="NB-ARC"/>
    <property type="match status" value="1"/>
</dbReference>
<dbReference type="Gene3D" id="3.40.50.300">
    <property type="entry name" value="P-loop containing nucleotide triphosphate hydrolases"/>
    <property type="match status" value="1"/>
</dbReference>
<dbReference type="GO" id="GO:0043531">
    <property type="term" value="F:ADP binding"/>
    <property type="evidence" value="ECO:0007669"/>
    <property type="project" value="InterPro"/>
</dbReference>
<dbReference type="PANTHER" id="PTHR36766:SF61">
    <property type="entry name" value="NB-ARC DOMAIN DISEASE RESISTANCE PROTEIN"/>
    <property type="match status" value="1"/>
</dbReference>
<evidence type="ECO:0000313" key="9">
    <source>
        <dbReference type="EMBL" id="PON53881.1"/>
    </source>
</evidence>
<dbReference type="InterPro" id="IPR027417">
    <property type="entry name" value="P-loop_NTPase"/>
</dbReference>
<dbReference type="InterPro" id="IPR038005">
    <property type="entry name" value="RX-like_CC"/>
</dbReference>
<dbReference type="Proteomes" id="UP000237105">
    <property type="component" value="Unassembled WGS sequence"/>
</dbReference>
<dbReference type="OrthoDB" id="1145825at2759"/>
<evidence type="ECO:0000313" key="10">
    <source>
        <dbReference type="Proteomes" id="UP000237105"/>
    </source>
</evidence>
<dbReference type="GO" id="GO:0006952">
    <property type="term" value="P:defense response"/>
    <property type="evidence" value="ECO:0007669"/>
    <property type="project" value="UniProtKB-KW"/>
</dbReference>
<dbReference type="PANTHER" id="PTHR36766">
    <property type="entry name" value="PLANT BROAD-SPECTRUM MILDEW RESISTANCE PROTEIN RPW8"/>
    <property type="match status" value="1"/>
</dbReference>
<keyword evidence="3" id="KW-0611">Plant defense</keyword>
<feature type="domain" description="NB-ARC" evidence="5">
    <location>
        <begin position="172"/>
        <end position="361"/>
    </location>
</feature>
<dbReference type="EMBL" id="JXTB01000201">
    <property type="protein sequence ID" value="PON53881.1"/>
    <property type="molecule type" value="Genomic_DNA"/>
</dbReference>
<dbReference type="Pfam" id="PF18052">
    <property type="entry name" value="Rx_N"/>
    <property type="match status" value="1"/>
</dbReference>
<keyword evidence="1" id="KW-0677">Repeat</keyword>
<evidence type="ECO:0000259" key="8">
    <source>
        <dbReference type="Pfam" id="PF23598"/>
    </source>
</evidence>
<dbReference type="Pfam" id="PF23559">
    <property type="entry name" value="WHD_DRP"/>
    <property type="match status" value="1"/>
</dbReference>
<evidence type="ECO:0000256" key="3">
    <source>
        <dbReference type="ARBA" id="ARBA00022821"/>
    </source>
</evidence>
<dbReference type="InterPro" id="IPR058922">
    <property type="entry name" value="WHD_DRP"/>
</dbReference>
<dbReference type="InterPro" id="IPR041118">
    <property type="entry name" value="Rx_N"/>
</dbReference>
<dbReference type="Pfam" id="PF23598">
    <property type="entry name" value="LRR_14"/>
    <property type="match status" value="1"/>
</dbReference>
<evidence type="ECO:0000256" key="4">
    <source>
        <dbReference type="ARBA" id="ARBA00022840"/>
    </source>
</evidence>
<keyword evidence="10" id="KW-1185">Reference proteome</keyword>
<feature type="domain" description="Disease resistance N-terminal" evidence="6">
    <location>
        <begin position="10"/>
        <end position="97"/>
    </location>
</feature>
<gene>
    <name evidence="9" type="ORF">PanWU01x14_198780</name>
</gene>
<dbReference type="InterPro" id="IPR002182">
    <property type="entry name" value="NB-ARC"/>
</dbReference>
<keyword evidence="2" id="KW-0547">Nucleotide-binding</keyword>
<feature type="domain" description="Disease resistance protein winged helix" evidence="7">
    <location>
        <begin position="448"/>
        <end position="524"/>
    </location>
</feature>
<evidence type="ECO:0000259" key="7">
    <source>
        <dbReference type="Pfam" id="PF23559"/>
    </source>
</evidence>
<dbReference type="SUPFAM" id="SSF52058">
    <property type="entry name" value="L domain-like"/>
    <property type="match status" value="1"/>
</dbReference>
<accession>A0A2P5BYN9</accession>
<dbReference type="GO" id="GO:0005524">
    <property type="term" value="F:ATP binding"/>
    <property type="evidence" value="ECO:0007669"/>
    <property type="project" value="UniProtKB-KW"/>
</dbReference>
<keyword evidence="4" id="KW-0067">ATP-binding</keyword>
<dbReference type="Gene3D" id="3.80.10.10">
    <property type="entry name" value="Ribonuclease Inhibitor"/>
    <property type="match status" value="1"/>
</dbReference>